<dbReference type="Proteomes" id="UP000767334">
    <property type="component" value="Unassembled WGS sequence"/>
</dbReference>
<dbReference type="EMBL" id="JACJLL010000047">
    <property type="protein sequence ID" value="MBM6819477.1"/>
    <property type="molecule type" value="Genomic_DNA"/>
</dbReference>
<evidence type="ECO:0000259" key="9">
    <source>
        <dbReference type="PROSITE" id="PS51352"/>
    </source>
</evidence>
<dbReference type="PRINTS" id="PR00421">
    <property type="entry name" value="THIOREDOXIN"/>
</dbReference>
<comment type="similarity">
    <text evidence="1 8">Belongs to the thioredoxin family.</text>
</comment>
<protein>
    <recommendedName>
        <fullName evidence="2 7">Thioredoxin</fullName>
    </recommendedName>
</protein>
<dbReference type="NCBIfam" id="TIGR01068">
    <property type="entry name" value="thioredoxin"/>
    <property type="match status" value="1"/>
</dbReference>
<keyword evidence="3" id="KW-0813">Transport</keyword>
<keyword evidence="5" id="KW-1015">Disulfide bond</keyword>
<dbReference type="PROSITE" id="PS00194">
    <property type="entry name" value="THIOREDOXIN_1"/>
    <property type="match status" value="1"/>
</dbReference>
<evidence type="ECO:0000256" key="3">
    <source>
        <dbReference type="ARBA" id="ARBA00022448"/>
    </source>
</evidence>
<feature type="domain" description="Thioredoxin" evidence="9">
    <location>
        <begin position="1"/>
        <end position="101"/>
    </location>
</feature>
<proteinExistence type="inferred from homology"/>
<dbReference type="SUPFAM" id="SSF52833">
    <property type="entry name" value="Thioredoxin-like"/>
    <property type="match status" value="1"/>
</dbReference>
<dbReference type="PIRSF" id="PIRSF000077">
    <property type="entry name" value="Thioredoxin"/>
    <property type="match status" value="1"/>
</dbReference>
<evidence type="ECO:0000256" key="5">
    <source>
        <dbReference type="ARBA" id="ARBA00023157"/>
    </source>
</evidence>
<dbReference type="PANTHER" id="PTHR45663">
    <property type="entry name" value="GEO12009P1"/>
    <property type="match status" value="1"/>
</dbReference>
<keyword evidence="11" id="KW-1185">Reference proteome</keyword>
<dbReference type="CDD" id="cd02947">
    <property type="entry name" value="TRX_family"/>
    <property type="match status" value="1"/>
</dbReference>
<reference evidence="10 11" key="1">
    <citation type="journal article" date="2021" name="Sci. Rep.">
        <title>The distribution of antibiotic resistance genes in chicken gut microbiota commensals.</title>
        <authorList>
            <person name="Juricova H."/>
            <person name="Matiasovicova J."/>
            <person name="Kubasova T."/>
            <person name="Cejkova D."/>
            <person name="Rychlik I."/>
        </authorList>
    </citation>
    <scope>NUCLEOTIDE SEQUENCE [LARGE SCALE GENOMIC DNA]</scope>
    <source>
        <strain evidence="10 11">An435</strain>
    </source>
</reference>
<dbReference type="InterPro" id="IPR013766">
    <property type="entry name" value="Thioredoxin_domain"/>
</dbReference>
<evidence type="ECO:0000256" key="4">
    <source>
        <dbReference type="ARBA" id="ARBA00022982"/>
    </source>
</evidence>
<organism evidence="10 11">
    <name type="scientific">Clostridium saudiense</name>
    <dbReference type="NCBI Taxonomy" id="1414720"/>
    <lineage>
        <taxon>Bacteria</taxon>
        <taxon>Bacillati</taxon>
        <taxon>Bacillota</taxon>
        <taxon>Clostridia</taxon>
        <taxon>Eubacteriales</taxon>
        <taxon>Clostridiaceae</taxon>
        <taxon>Clostridium</taxon>
    </lineage>
</organism>
<evidence type="ECO:0000256" key="6">
    <source>
        <dbReference type="ARBA" id="ARBA00023284"/>
    </source>
</evidence>
<comment type="caution">
    <text evidence="10">The sequence shown here is derived from an EMBL/GenBank/DDBJ whole genome shotgun (WGS) entry which is preliminary data.</text>
</comment>
<sequence>MKVIKESEFINEINEGLVLVDFYAEWCGPCKMLSPILEQINAEDENVKIIKVNIDDSRFLANYYQIQSIPTLILLKNGQFLHRITGFSPKKTIQELIEKGK</sequence>
<evidence type="ECO:0000313" key="11">
    <source>
        <dbReference type="Proteomes" id="UP000767334"/>
    </source>
</evidence>
<evidence type="ECO:0000256" key="7">
    <source>
        <dbReference type="NCBIfam" id="TIGR01068"/>
    </source>
</evidence>
<accession>A0ABS2FGQ0</accession>
<dbReference type="InterPro" id="IPR017937">
    <property type="entry name" value="Thioredoxin_CS"/>
</dbReference>
<evidence type="ECO:0000256" key="1">
    <source>
        <dbReference type="ARBA" id="ARBA00008987"/>
    </source>
</evidence>
<dbReference type="InterPro" id="IPR005746">
    <property type="entry name" value="Thioredoxin"/>
</dbReference>
<gene>
    <name evidence="10" type="primary">trxA</name>
    <name evidence="10" type="ORF">H6A19_09030</name>
</gene>
<keyword evidence="4" id="KW-0249">Electron transport</keyword>
<dbReference type="PROSITE" id="PS51352">
    <property type="entry name" value="THIOREDOXIN_2"/>
    <property type="match status" value="1"/>
</dbReference>
<dbReference type="PANTHER" id="PTHR45663:SF11">
    <property type="entry name" value="GEO12009P1"/>
    <property type="match status" value="1"/>
</dbReference>
<keyword evidence="6" id="KW-0676">Redox-active center</keyword>
<dbReference type="Pfam" id="PF00085">
    <property type="entry name" value="Thioredoxin"/>
    <property type="match status" value="1"/>
</dbReference>
<dbReference type="RefSeq" id="WP_133013977.1">
    <property type="nucleotide sequence ID" value="NZ_JACJLL010000047.1"/>
</dbReference>
<evidence type="ECO:0000256" key="8">
    <source>
        <dbReference type="PIRNR" id="PIRNR000077"/>
    </source>
</evidence>
<evidence type="ECO:0000313" key="10">
    <source>
        <dbReference type="EMBL" id="MBM6819477.1"/>
    </source>
</evidence>
<evidence type="ECO:0000256" key="2">
    <source>
        <dbReference type="ARBA" id="ARBA00020570"/>
    </source>
</evidence>
<dbReference type="InterPro" id="IPR036249">
    <property type="entry name" value="Thioredoxin-like_sf"/>
</dbReference>
<dbReference type="Gene3D" id="3.40.30.10">
    <property type="entry name" value="Glutaredoxin"/>
    <property type="match status" value="1"/>
</dbReference>
<name>A0ABS2FGQ0_9CLOT</name>